<dbReference type="InterPro" id="IPR036259">
    <property type="entry name" value="MFS_trans_sf"/>
</dbReference>
<feature type="transmembrane region" description="Helical" evidence="1">
    <location>
        <begin position="115"/>
        <end position="135"/>
    </location>
</feature>
<dbReference type="PANTHER" id="PTHR43596:SF1">
    <property type="entry name" value="ADP,ATP CARRIER PROTEIN"/>
    <property type="match status" value="1"/>
</dbReference>
<evidence type="ECO:0000313" key="3">
    <source>
        <dbReference type="Proteomes" id="UP000199588"/>
    </source>
</evidence>
<feature type="transmembrane region" description="Helical" evidence="1">
    <location>
        <begin position="53"/>
        <end position="72"/>
    </location>
</feature>
<keyword evidence="1" id="KW-0812">Transmembrane</keyword>
<dbReference type="RefSeq" id="WP_207945317.1">
    <property type="nucleotide sequence ID" value="NZ_CP015031.1"/>
</dbReference>
<comment type="caution">
    <text evidence="2">The sequence shown here is derived from an EMBL/GenBank/DDBJ whole genome shotgun (WGS) entry which is preliminary data.</text>
</comment>
<feature type="transmembrane region" description="Helical" evidence="1">
    <location>
        <begin position="84"/>
        <end position="103"/>
    </location>
</feature>
<protein>
    <submittedName>
        <fullName evidence="2">ATP:ADP antiporter, AAA family</fullName>
    </submittedName>
</protein>
<keyword evidence="1" id="KW-1133">Transmembrane helix</keyword>
<keyword evidence="3" id="KW-1185">Reference proteome</keyword>
<organism evidence="2 3">
    <name type="scientific">Basfia succiniciproducens</name>
    <dbReference type="NCBI Taxonomy" id="653940"/>
    <lineage>
        <taxon>Bacteria</taxon>
        <taxon>Pseudomonadati</taxon>
        <taxon>Pseudomonadota</taxon>
        <taxon>Gammaproteobacteria</taxon>
        <taxon>Pasteurellales</taxon>
        <taxon>Pasteurellaceae</taxon>
        <taxon>Basfia</taxon>
    </lineage>
</organism>
<evidence type="ECO:0000256" key="1">
    <source>
        <dbReference type="SAM" id="Phobius"/>
    </source>
</evidence>
<evidence type="ECO:0000313" key="2">
    <source>
        <dbReference type="EMBL" id="SCY05433.1"/>
    </source>
</evidence>
<name>A0A1G5CSJ2_9PAST</name>
<dbReference type="Gene3D" id="1.20.1250.20">
    <property type="entry name" value="MFS general substrate transporter like domains"/>
    <property type="match status" value="1"/>
</dbReference>
<feature type="transmembrane region" description="Helical" evidence="1">
    <location>
        <begin position="16"/>
        <end position="33"/>
    </location>
</feature>
<proteinExistence type="predicted"/>
<sequence length="177" mass="20509">MIKLLKPVDVKSNEKQALLWSWLYVFALFLAYYTLRPIRDELGAAGGITQLTWLFTGTLVAMLMLTPLYGYLVKYWKREKFITISYRFFMLNLVVFAMLMATATGDVLVWTGRIFFIWVSVFNLFVVSVFWSLMADIFNTDQGKRLFVFCRRIQQLYIVANGNFVVGNVCTSGKKTI</sequence>
<gene>
    <name evidence="2" type="ORF">SAMN02910354_01317</name>
</gene>
<dbReference type="SUPFAM" id="SSF103473">
    <property type="entry name" value="MFS general substrate transporter"/>
    <property type="match status" value="1"/>
</dbReference>
<dbReference type="EMBL" id="FMUQ01000009">
    <property type="protein sequence ID" value="SCY05433.1"/>
    <property type="molecule type" value="Genomic_DNA"/>
</dbReference>
<reference evidence="2 3" key="1">
    <citation type="submission" date="2016-10" db="EMBL/GenBank/DDBJ databases">
        <authorList>
            <person name="Varghese N."/>
            <person name="Submissions S."/>
        </authorList>
    </citation>
    <scope>NUCLEOTIDE SEQUENCE [LARGE SCALE GENOMIC DNA]</scope>
    <source>
        <strain evidence="2 3">DSM 22022</strain>
    </source>
</reference>
<dbReference type="Proteomes" id="UP000199588">
    <property type="component" value="Unassembled WGS sequence"/>
</dbReference>
<accession>A0A1G5CSJ2</accession>
<dbReference type="PANTHER" id="PTHR43596">
    <property type="entry name" value="ADP,ATP CARRIER PROTEIN"/>
    <property type="match status" value="1"/>
</dbReference>
<keyword evidence="1" id="KW-0472">Membrane</keyword>